<dbReference type="InterPro" id="IPR037066">
    <property type="entry name" value="Plug_dom_sf"/>
</dbReference>
<feature type="signal peptide" evidence="8">
    <location>
        <begin position="1"/>
        <end position="22"/>
    </location>
</feature>
<keyword evidence="6 7" id="KW-0998">Cell outer membrane</keyword>
<sequence length="1050" mass="113285">MTTSWRRLLSAALTATVPAVLAAQQATTVSGVVRSDASTPLNGASVSIPGLQVGGVTNADGRYTFTVPANRASGTVTLSVRRLGYTPQTATVTLGRGPVTQDFTLVQSASQLTGVVVTALSQQREKQTIGTSQQQIGGEELTRVKTPSLVSAMSGKVSGVQIAQSGNIGGTTRIVIRGQGSIRGENQPLFIVDGIPISNRDFSTASAGGGRDYGSAIQDINPDDIASITVLKGPNAAALYGSRASNGAVVITTKTGRNAAAGTRITLTSRYMADNMSIFPSYQNQYGQGFGGEFQYVDGAGSGVNDGADESWGPKLDGRPIDQFSGKAQPWVAHPDNVKQYFDVGRTVSNNVNASASGQNMGARLSVTRDDINGIVPNSRLGRTAASLNGSGQIRKLNLNGSLNYTTSNGNRPENGYTEGNPWMTFTWFGRQVDVAGLKNKYYNTADNPYGLPDGSLYNWNDNYHRNPYWQVYENTAPDTRERVIGQLSAQYEFAPWLRGTLRGGSDSYRNTADEHFAKGNIDRANASYNGAFTSNTLRARETNFEAILTAQKSVSMFDVTLTGGGNKRRNDGFADGYSTRGILVAGIYNLANAGITPTFTNSEAHSAVNSAYGSAVITTHKVWTVEVTGRNDWSSTLPKENASYFYPSVSSSLILSDLVPALQEHTPISFLKLRGGWAQVGADASPYQLQTVYNGSSNKFGGLALYSLDNSSANAALKPERTFGTEGGLELSLFNDRVTFDGTYYLKRTRDQIIPLTISPATGFSSTVINAGQITNRGIEAMLTVKPIDRGNLHWSTTFNWTRNRNRVDELAPGLSTIVIASQWQANIEARVGQPYGILYGFGWQRDSATGKILTVDGLPQQDKNKKILGDVNPDWVGGWANEIRYKRLTLNTLLDVRKGGKNFSIGNWWGMYAGILESTLKGREIDWNKPGLVVDGIDASTHQPNTTVVTAEDYGHNLYPTHEPAIFNTGFVKLREVQLSWNAPQRFARRVYASELNIGLVGRNLLTWTNFPNYDPENATNAGNGGQGFDMGAMPTTRSIGFNISVTP</sequence>
<evidence type="ECO:0000256" key="7">
    <source>
        <dbReference type="PROSITE-ProRule" id="PRU01360"/>
    </source>
</evidence>
<dbReference type="AlphaFoldDB" id="W0RML4"/>
<dbReference type="OrthoDB" id="9768177at2"/>
<dbReference type="GO" id="GO:0009279">
    <property type="term" value="C:cell outer membrane"/>
    <property type="evidence" value="ECO:0007669"/>
    <property type="project" value="UniProtKB-SubCell"/>
</dbReference>
<dbReference type="PROSITE" id="PS52016">
    <property type="entry name" value="TONB_DEPENDENT_REC_3"/>
    <property type="match status" value="1"/>
</dbReference>
<name>W0RML4_9BACT</name>
<dbReference type="InterPro" id="IPR039426">
    <property type="entry name" value="TonB-dep_rcpt-like"/>
</dbReference>
<keyword evidence="10" id="KW-0614">Plasmid</keyword>
<dbReference type="NCBIfam" id="TIGR04057">
    <property type="entry name" value="SusC_RagA_signa"/>
    <property type="match status" value="1"/>
</dbReference>
<dbReference type="InterPro" id="IPR012910">
    <property type="entry name" value="Plug_dom"/>
</dbReference>
<dbReference type="InterPro" id="IPR008969">
    <property type="entry name" value="CarboxyPept-like_regulatory"/>
</dbReference>
<dbReference type="PATRIC" id="fig|861299.3.peg.4800"/>
<proteinExistence type="inferred from homology"/>
<evidence type="ECO:0000256" key="6">
    <source>
        <dbReference type="ARBA" id="ARBA00023237"/>
    </source>
</evidence>
<feature type="chain" id="PRO_5004794631" evidence="8">
    <location>
        <begin position="23"/>
        <end position="1050"/>
    </location>
</feature>
<reference evidence="10 11" key="1">
    <citation type="journal article" date="2014" name="Genome Announc.">
        <title>Genome Sequence and Methylome of Soil Bacterium Gemmatirosa kalamazoonensis KBS708T, a Member of the Rarely Cultivated Gemmatimonadetes Phylum.</title>
        <authorList>
            <person name="Debruyn J.M."/>
            <person name="Radosevich M."/>
            <person name="Wommack K.E."/>
            <person name="Polson S.W."/>
            <person name="Hauser L.J."/>
            <person name="Fawaz M.N."/>
            <person name="Korlach J."/>
            <person name="Tsai Y.C."/>
        </authorList>
    </citation>
    <scope>NUCLEOTIDE SEQUENCE [LARGE SCALE GENOMIC DNA]</scope>
    <source>
        <strain evidence="10 11">KBS708</strain>
        <plasmid evidence="11">Plasmid 1</plasmid>
    </source>
</reference>
<keyword evidence="4 7" id="KW-0812">Transmembrane</keyword>
<dbReference type="KEGG" id="gba:J421_4749"/>
<keyword evidence="2 7" id="KW-0813">Transport</keyword>
<dbReference type="Gene3D" id="2.170.130.10">
    <property type="entry name" value="TonB-dependent receptor, plug domain"/>
    <property type="match status" value="1"/>
</dbReference>
<evidence type="ECO:0000256" key="4">
    <source>
        <dbReference type="ARBA" id="ARBA00022692"/>
    </source>
</evidence>
<accession>W0RML4</accession>
<dbReference type="InterPro" id="IPR023997">
    <property type="entry name" value="TonB-dep_OMP_SusC/RagA_CS"/>
</dbReference>
<evidence type="ECO:0000256" key="1">
    <source>
        <dbReference type="ARBA" id="ARBA00004571"/>
    </source>
</evidence>
<dbReference type="EMBL" id="CP007129">
    <property type="protein sequence ID" value="AHG92284.1"/>
    <property type="molecule type" value="Genomic_DNA"/>
</dbReference>
<comment type="similarity">
    <text evidence="7">Belongs to the TonB-dependent receptor family.</text>
</comment>
<dbReference type="Proteomes" id="UP000019151">
    <property type="component" value="Plasmid 1"/>
</dbReference>
<evidence type="ECO:0000256" key="5">
    <source>
        <dbReference type="ARBA" id="ARBA00023136"/>
    </source>
</evidence>
<keyword evidence="8" id="KW-0732">Signal</keyword>
<evidence type="ECO:0000256" key="2">
    <source>
        <dbReference type="ARBA" id="ARBA00022448"/>
    </source>
</evidence>
<dbReference type="Pfam" id="PF13715">
    <property type="entry name" value="CarbopepD_reg_2"/>
    <property type="match status" value="1"/>
</dbReference>
<dbReference type="NCBIfam" id="TIGR04056">
    <property type="entry name" value="OMP_RagA_SusC"/>
    <property type="match status" value="1"/>
</dbReference>
<dbReference type="InterPro" id="IPR036942">
    <property type="entry name" value="Beta-barrel_TonB_sf"/>
</dbReference>
<organism evidence="10 11">
    <name type="scientific">Gemmatirosa kalamazoonensis</name>
    <dbReference type="NCBI Taxonomy" id="861299"/>
    <lineage>
        <taxon>Bacteria</taxon>
        <taxon>Pseudomonadati</taxon>
        <taxon>Gemmatimonadota</taxon>
        <taxon>Gemmatimonadia</taxon>
        <taxon>Gemmatimonadales</taxon>
        <taxon>Gemmatimonadaceae</taxon>
        <taxon>Gemmatirosa</taxon>
    </lineage>
</organism>
<protein>
    <submittedName>
        <fullName evidence="10">TonB-dependent outer membrane protein, SusC/RagA</fullName>
    </submittedName>
</protein>
<evidence type="ECO:0000313" key="11">
    <source>
        <dbReference type="Proteomes" id="UP000019151"/>
    </source>
</evidence>
<dbReference type="SUPFAM" id="SSF49464">
    <property type="entry name" value="Carboxypeptidase regulatory domain-like"/>
    <property type="match status" value="1"/>
</dbReference>
<dbReference type="Pfam" id="PF07715">
    <property type="entry name" value="Plug"/>
    <property type="match status" value="1"/>
</dbReference>
<evidence type="ECO:0000259" key="9">
    <source>
        <dbReference type="Pfam" id="PF07715"/>
    </source>
</evidence>
<dbReference type="InterPro" id="IPR023996">
    <property type="entry name" value="TonB-dep_OMP_SusC/RagA"/>
</dbReference>
<gene>
    <name evidence="10" type="ORF">J421_4749</name>
</gene>
<dbReference type="RefSeq" id="WP_025413632.1">
    <property type="nucleotide sequence ID" value="NZ_CP007129.1"/>
</dbReference>
<comment type="subcellular location">
    <subcellularLocation>
        <location evidence="1 7">Cell outer membrane</location>
        <topology evidence="1 7">Multi-pass membrane protein</topology>
    </subcellularLocation>
</comment>
<keyword evidence="11" id="KW-1185">Reference proteome</keyword>
<dbReference type="Gene3D" id="2.60.40.1120">
    <property type="entry name" value="Carboxypeptidase-like, regulatory domain"/>
    <property type="match status" value="1"/>
</dbReference>
<evidence type="ECO:0000256" key="3">
    <source>
        <dbReference type="ARBA" id="ARBA00022452"/>
    </source>
</evidence>
<keyword evidence="3 7" id="KW-1134">Transmembrane beta strand</keyword>
<dbReference type="Gene3D" id="2.40.170.20">
    <property type="entry name" value="TonB-dependent receptor, beta-barrel domain"/>
    <property type="match status" value="1"/>
</dbReference>
<dbReference type="HOGENOM" id="CLU_004317_2_1_0"/>
<dbReference type="InParanoid" id="W0RML4"/>
<geneLocation type="plasmid" evidence="10 11">
    <name>1</name>
</geneLocation>
<evidence type="ECO:0000256" key="8">
    <source>
        <dbReference type="SAM" id="SignalP"/>
    </source>
</evidence>
<dbReference type="SUPFAM" id="SSF56935">
    <property type="entry name" value="Porins"/>
    <property type="match status" value="1"/>
</dbReference>
<feature type="domain" description="TonB-dependent receptor plug" evidence="9">
    <location>
        <begin position="126"/>
        <end position="248"/>
    </location>
</feature>
<keyword evidence="5 7" id="KW-0472">Membrane</keyword>
<evidence type="ECO:0000313" key="10">
    <source>
        <dbReference type="EMBL" id="AHG92284.1"/>
    </source>
</evidence>